<reference evidence="2 3" key="1">
    <citation type="journal article" date="2020" name="Biotechnol. Biofuels">
        <title>New insights from the biogas microbiome by comprehensive genome-resolved metagenomics of nearly 1600 species originating from multiple anaerobic digesters.</title>
        <authorList>
            <person name="Campanaro S."/>
            <person name="Treu L."/>
            <person name="Rodriguez-R L.M."/>
            <person name="Kovalovszki A."/>
            <person name="Ziels R.M."/>
            <person name="Maus I."/>
            <person name="Zhu X."/>
            <person name="Kougias P.G."/>
            <person name="Basile A."/>
            <person name="Luo G."/>
            <person name="Schluter A."/>
            <person name="Konstantinidis K.T."/>
            <person name="Angelidaki I."/>
        </authorList>
    </citation>
    <scope>NUCLEOTIDE SEQUENCE [LARGE SCALE GENOMIC DNA]</scope>
    <source>
        <strain evidence="2">AS27yjCOA_165</strain>
    </source>
</reference>
<keyword evidence="1" id="KW-1133">Transmembrane helix</keyword>
<evidence type="ECO:0000313" key="3">
    <source>
        <dbReference type="Proteomes" id="UP000526033"/>
    </source>
</evidence>
<feature type="transmembrane region" description="Helical" evidence="1">
    <location>
        <begin position="7"/>
        <end position="24"/>
    </location>
</feature>
<protein>
    <submittedName>
        <fullName evidence="2">Phage holin family protein</fullName>
    </submittedName>
</protein>
<evidence type="ECO:0000256" key="1">
    <source>
        <dbReference type="SAM" id="Phobius"/>
    </source>
</evidence>
<organism evidence="2 3">
    <name type="scientific">candidate division WWE3 bacterium</name>
    <dbReference type="NCBI Taxonomy" id="2053526"/>
    <lineage>
        <taxon>Bacteria</taxon>
        <taxon>Katanobacteria</taxon>
    </lineage>
</organism>
<dbReference type="PANTHER" id="PTHR37309:SF1">
    <property type="entry name" value="SLR0284 PROTEIN"/>
    <property type="match status" value="1"/>
</dbReference>
<evidence type="ECO:0000313" key="2">
    <source>
        <dbReference type="EMBL" id="NMB70257.1"/>
    </source>
</evidence>
<dbReference type="AlphaFoldDB" id="A0A7X9DLE1"/>
<feature type="transmembrane region" description="Helical" evidence="1">
    <location>
        <begin position="92"/>
        <end position="110"/>
    </location>
</feature>
<comment type="caution">
    <text evidence="2">The sequence shown here is derived from an EMBL/GenBank/DDBJ whole genome shotgun (WGS) entry which is preliminary data.</text>
</comment>
<dbReference type="Pfam" id="PF04020">
    <property type="entry name" value="Phage_holin_4_2"/>
    <property type="match status" value="1"/>
</dbReference>
<name>A0A7X9DLE1_UNCKA</name>
<sequence length="111" mass="11936">MKLIVQLFINTVAVLVAAYILPGIEVADTFTAFLVGIVIGVLNTFIKPLLVLLTLPITLLTFGLFALIINGLLVIVTSYLVPGFIVGSLIDALLFSIILSITSSFLWMLAK</sequence>
<keyword evidence="1" id="KW-0812">Transmembrane</keyword>
<feature type="transmembrane region" description="Helical" evidence="1">
    <location>
        <begin position="30"/>
        <end position="50"/>
    </location>
</feature>
<proteinExistence type="predicted"/>
<dbReference type="Proteomes" id="UP000526033">
    <property type="component" value="Unassembled WGS sequence"/>
</dbReference>
<feature type="transmembrane region" description="Helical" evidence="1">
    <location>
        <begin position="57"/>
        <end position="80"/>
    </location>
</feature>
<dbReference type="PANTHER" id="PTHR37309">
    <property type="entry name" value="SLR0284 PROTEIN"/>
    <property type="match status" value="1"/>
</dbReference>
<dbReference type="EMBL" id="JAAZNL010000046">
    <property type="protein sequence ID" value="NMB70257.1"/>
    <property type="molecule type" value="Genomic_DNA"/>
</dbReference>
<keyword evidence="1" id="KW-0472">Membrane</keyword>
<accession>A0A7X9DLE1</accession>
<gene>
    <name evidence="2" type="ORF">GYA27_03600</name>
</gene>
<dbReference type="InterPro" id="IPR007165">
    <property type="entry name" value="Phage_holin_4_2"/>
</dbReference>